<protein>
    <submittedName>
        <fullName evidence="1">Uncharacterized protein</fullName>
    </submittedName>
</protein>
<gene>
    <name evidence="1" type="ORF">VTL71DRAFT_11487</name>
</gene>
<keyword evidence="2" id="KW-1185">Reference proteome</keyword>
<accession>A0ABR4CQC5</accession>
<name>A0ABR4CQC5_9HELO</name>
<reference evidence="1 2" key="1">
    <citation type="journal article" date="2024" name="Commun. Biol.">
        <title>Comparative genomic analysis of thermophilic fungi reveals convergent evolutionary adaptations and gene losses.</title>
        <authorList>
            <person name="Steindorff A.S."/>
            <person name="Aguilar-Pontes M.V."/>
            <person name="Robinson A.J."/>
            <person name="Andreopoulos B."/>
            <person name="LaButti K."/>
            <person name="Kuo A."/>
            <person name="Mondo S."/>
            <person name="Riley R."/>
            <person name="Otillar R."/>
            <person name="Haridas S."/>
            <person name="Lipzen A."/>
            <person name="Grimwood J."/>
            <person name="Schmutz J."/>
            <person name="Clum A."/>
            <person name="Reid I.D."/>
            <person name="Moisan M.C."/>
            <person name="Butler G."/>
            <person name="Nguyen T.T.M."/>
            <person name="Dewar K."/>
            <person name="Conant G."/>
            <person name="Drula E."/>
            <person name="Henrissat B."/>
            <person name="Hansel C."/>
            <person name="Singer S."/>
            <person name="Hutchinson M.I."/>
            <person name="de Vries R.P."/>
            <person name="Natvig D.O."/>
            <person name="Powell A.J."/>
            <person name="Tsang A."/>
            <person name="Grigoriev I.V."/>
        </authorList>
    </citation>
    <scope>NUCLEOTIDE SEQUENCE [LARGE SCALE GENOMIC DNA]</scope>
    <source>
        <strain evidence="1 2">CBS 494.80</strain>
    </source>
</reference>
<sequence>MLAAGVPDVFNSGSFRYYRDNTA</sequence>
<proteinExistence type="predicted"/>
<comment type="caution">
    <text evidence="1">The sequence shown here is derived from an EMBL/GenBank/DDBJ whole genome shotgun (WGS) entry which is preliminary data.</text>
</comment>
<evidence type="ECO:0000313" key="2">
    <source>
        <dbReference type="Proteomes" id="UP001595075"/>
    </source>
</evidence>
<dbReference type="EMBL" id="JAZHXI010000004">
    <property type="protein sequence ID" value="KAL2072144.1"/>
    <property type="molecule type" value="Genomic_DNA"/>
</dbReference>
<dbReference type="Proteomes" id="UP001595075">
    <property type="component" value="Unassembled WGS sequence"/>
</dbReference>
<organism evidence="1 2">
    <name type="scientific">Oculimacula yallundae</name>
    <dbReference type="NCBI Taxonomy" id="86028"/>
    <lineage>
        <taxon>Eukaryota</taxon>
        <taxon>Fungi</taxon>
        <taxon>Dikarya</taxon>
        <taxon>Ascomycota</taxon>
        <taxon>Pezizomycotina</taxon>
        <taxon>Leotiomycetes</taxon>
        <taxon>Helotiales</taxon>
        <taxon>Ploettnerulaceae</taxon>
        <taxon>Oculimacula</taxon>
    </lineage>
</organism>
<evidence type="ECO:0000313" key="1">
    <source>
        <dbReference type="EMBL" id="KAL2072144.1"/>
    </source>
</evidence>